<dbReference type="HOGENOM" id="CLU_055599_1_0_14"/>
<dbReference type="NCBIfam" id="TIGR00635">
    <property type="entry name" value="ruvB"/>
    <property type="match status" value="1"/>
</dbReference>
<evidence type="ECO:0000256" key="2">
    <source>
        <dbReference type="ARBA" id="ARBA00022741"/>
    </source>
</evidence>
<dbReference type="Pfam" id="PF05491">
    <property type="entry name" value="WHD_RuvB"/>
    <property type="match status" value="1"/>
</dbReference>
<keyword evidence="8 9" id="KW-0234">DNA repair</keyword>
<feature type="binding site" evidence="9">
    <location>
        <position position="53"/>
    </location>
    <ligand>
        <name>Mg(2+)</name>
        <dbReference type="ChEBI" id="CHEBI:18420"/>
    </ligand>
</feature>
<dbReference type="GO" id="GO:0006281">
    <property type="term" value="P:DNA repair"/>
    <property type="evidence" value="ECO:0007669"/>
    <property type="project" value="UniProtKB-UniRule"/>
</dbReference>
<dbReference type="InterPro" id="IPR003593">
    <property type="entry name" value="AAA+_ATPase"/>
</dbReference>
<dbReference type="InterPro" id="IPR036390">
    <property type="entry name" value="WH_DNA-bd_sf"/>
</dbReference>
<comment type="similarity">
    <text evidence="9">Belongs to the RuvB family.</text>
</comment>
<dbReference type="GO" id="GO:0006310">
    <property type="term" value="P:DNA recombination"/>
    <property type="evidence" value="ECO:0007669"/>
    <property type="project" value="UniProtKB-UniRule"/>
</dbReference>
<feature type="binding site" evidence="9">
    <location>
        <position position="54"/>
    </location>
    <ligand>
        <name>ATP</name>
        <dbReference type="ChEBI" id="CHEBI:30616"/>
    </ligand>
</feature>
<evidence type="ECO:0000256" key="3">
    <source>
        <dbReference type="ARBA" id="ARBA00022763"/>
    </source>
</evidence>
<evidence type="ECO:0000256" key="8">
    <source>
        <dbReference type="ARBA" id="ARBA00023204"/>
    </source>
</evidence>
<name>W5UTM0_9BACT</name>
<keyword evidence="1 9" id="KW-0963">Cytoplasm</keyword>
<keyword evidence="6 9" id="KW-0238">DNA-binding</keyword>
<dbReference type="GO" id="GO:0005737">
    <property type="term" value="C:cytoplasm"/>
    <property type="evidence" value="ECO:0007669"/>
    <property type="project" value="UniProtKB-SubCell"/>
</dbReference>
<feature type="binding site" evidence="9">
    <location>
        <position position="7"/>
    </location>
    <ligand>
        <name>ATP</name>
        <dbReference type="ChEBI" id="CHEBI:30616"/>
    </ligand>
</feature>
<feature type="binding site" evidence="9">
    <location>
        <position position="302"/>
    </location>
    <ligand>
        <name>DNA</name>
        <dbReference type="ChEBI" id="CHEBI:16991"/>
    </ligand>
</feature>
<dbReference type="GO" id="GO:0005524">
    <property type="term" value="F:ATP binding"/>
    <property type="evidence" value="ECO:0007669"/>
    <property type="project" value="UniProtKB-UniRule"/>
</dbReference>
<dbReference type="PATRIC" id="fig|743966.3.peg.156"/>
<dbReference type="CDD" id="cd00009">
    <property type="entry name" value="AAA"/>
    <property type="match status" value="1"/>
</dbReference>
<dbReference type="Pfam" id="PF17864">
    <property type="entry name" value="AAA_lid_4"/>
    <property type="match status" value="1"/>
</dbReference>
<keyword evidence="5 9" id="KW-0067">ATP-binding</keyword>
<proteinExistence type="inferred from homology"/>
<dbReference type="InterPro" id="IPR041445">
    <property type="entry name" value="AAA_lid_4"/>
</dbReference>
<dbReference type="Gene3D" id="3.40.50.300">
    <property type="entry name" value="P-loop containing nucleotide triphosphate hydrolases"/>
    <property type="match status" value="1"/>
</dbReference>
<evidence type="ECO:0000259" key="10">
    <source>
        <dbReference type="SMART" id="SM00382"/>
    </source>
</evidence>
<dbReference type="Proteomes" id="UP000019229">
    <property type="component" value="Chromosome"/>
</dbReference>
<evidence type="ECO:0000256" key="9">
    <source>
        <dbReference type="HAMAP-Rule" id="MF_00016"/>
    </source>
</evidence>
<dbReference type="eggNOG" id="COG2255">
    <property type="taxonomic scope" value="Bacteria"/>
</dbReference>
<dbReference type="PRINTS" id="PR00819">
    <property type="entry name" value="CBXCFQXSUPER"/>
</dbReference>
<evidence type="ECO:0000256" key="1">
    <source>
        <dbReference type="ARBA" id="ARBA00022490"/>
    </source>
</evidence>
<dbReference type="GO" id="GO:0016887">
    <property type="term" value="F:ATP hydrolysis activity"/>
    <property type="evidence" value="ECO:0007669"/>
    <property type="project" value="RHEA"/>
</dbReference>
<evidence type="ECO:0000256" key="4">
    <source>
        <dbReference type="ARBA" id="ARBA00022801"/>
    </source>
</evidence>
<dbReference type="GO" id="GO:0000400">
    <property type="term" value="F:four-way junction DNA binding"/>
    <property type="evidence" value="ECO:0007669"/>
    <property type="project" value="UniProtKB-UniRule"/>
</dbReference>
<feature type="binding site" evidence="9">
    <location>
        <position position="205"/>
    </location>
    <ligand>
        <name>ATP</name>
        <dbReference type="ChEBI" id="CHEBI:30616"/>
    </ligand>
</feature>
<feature type="binding site" evidence="9">
    <location>
        <position position="8"/>
    </location>
    <ligand>
        <name>ATP</name>
        <dbReference type="ChEBI" id="CHEBI:30616"/>
    </ligand>
</feature>
<sequence length="319" mass="36238">MQENLEIRPSNFENFIGQKKLIQTIQILIASSQKRHHSLDHILFYGPPGMGKTTLANIIANAMESKIKYIQGPLLEKKSDVLAMLANITKNSIIFIDEIHSINKNIEELLYSAMEEFVIDIQIGVDGENKIMRMKLPNFTLIGASTKLAQISTPLQNRFGLIAKMVEYSPTEIMEIIKNSAIKLKMNLDDKIVEYIANFTNKTPRIANNILKRIRDFALVLDVKTIDKKIVDQTLDSIGIYKQGLNETSIEYLRLLSSIFKGRSVALDVICGILKENKQTLLHIIEPLLIEKNFLEKTPRGRKITKKGVEYLDTINTPK</sequence>
<dbReference type="EC" id="3.6.4.-" evidence="9"/>
<dbReference type="SMART" id="SM00382">
    <property type="entry name" value="AAA"/>
    <property type="match status" value="1"/>
</dbReference>
<accession>W5UTM0</accession>
<feature type="domain" description="AAA+ ATPase" evidence="10">
    <location>
        <begin position="38"/>
        <end position="169"/>
    </location>
</feature>
<dbReference type="InterPro" id="IPR004605">
    <property type="entry name" value="DNA_helicase_Holl-junc_RuvB"/>
</dbReference>
<dbReference type="InterPro" id="IPR027417">
    <property type="entry name" value="P-loop_NTPase"/>
</dbReference>
<feature type="binding site" evidence="9">
    <location>
        <position position="158"/>
    </location>
    <ligand>
        <name>ATP</name>
        <dbReference type="ChEBI" id="CHEBI:30616"/>
    </ligand>
</feature>
<evidence type="ECO:0000313" key="12">
    <source>
        <dbReference type="Proteomes" id="UP000019229"/>
    </source>
</evidence>
<feature type="binding site" evidence="9">
    <location>
        <position position="168"/>
    </location>
    <ligand>
        <name>ATP</name>
        <dbReference type="ChEBI" id="CHEBI:30616"/>
    </ligand>
</feature>
<dbReference type="RefSeq" id="WP_022934967.1">
    <property type="nucleotide sequence ID" value="NZ_CP007154.1"/>
</dbReference>
<comment type="domain">
    <text evidence="9">Has 3 domains, the large (RuvB-L) and small ATPase (RuvB-S) domains and the C-terminal head (RuvB-H) domain. The head domain binds DNA, while the ATPase domains jointly bind ATP, ADP or are empty depending on the state of the subunit in the translocation cycle. During a single DNA translocation step the structure of each domain remains the same, but their relative positions change.</text>
</comment>
<evidence type="ECO:0000256" key="7">
    <source>
        <dbReference type="ARBA" id="ARBA00023172"/>
    </source>
</evidence>
<dbReference type="OrthoDB" id="9804478at2"/>
<feature type="region of interest" description="Head domain (RuvB-H)" evidence="9">
    <location>
        <begin position="242"/>
        <end position="319"/>
    </location>
</feature>
<dbReference type="InterPro" id="IPR000641">
    <property type="entry name" value="CbxX/CfxQ"/>
</dbReference>
<keyword evidence="7 9" id="KW-0233">DNA recombination</keyword>
<dbReference type="EMBL" id="CP007154">
    <property type="protein sequence ID" value="AHH45170.1"/>
    <property type="molecule type" value="Genomic_DNA"/>
</dbReference>
<keyword evidence="11" id="KW-0347">Helicase</keyword>
<comment type="subunit">
    <text evidence="9">Homohexamer. Forms an RuvA(8)-RuvB(12)-Holliday junction (HJ) complex. HJ DNA is sandwiched between 2 RuvA tetramers; dsDNA enters through RuvA and exits via RuvB. An RuvB hexamer assembles on each DNA strand where it exits the tetramer. Each RuvB hexamer is contacted by two RuvA subunits (via domain III) on 2 adjacent RuvB subunits; this complex drives branch migration. In the full resolvosome a probable DNA-RuvA(4)-RuvB(12)-RuvC(2) complex forms which resolves the HJ.</text>
</comment>
<dbReference type="HAMAP" id="MF_00016">
    <property type="entry name" value="DNA_HJ_migration_RuvB"/>
    <property type="match status" value="1"/>
</dbReference>
<organism evidence="11 12">
    <name type="scientific">Mesomycoplasma bovoculi M165/69</name>
    <dbReference type="NCBI Taxonomy" id="743966"/>
    <lineage>
        <taxon>Bacteria</taxon>
        <taxon>Bacillati</taxon>
        <taxon>Mycoplasmatota</taxon>
        <taxon>Mycoplasmoidales</taxon>
        <taxon>Metamycoplasmataceae</taxon>
        <taxon>Mesomycoplasma</taxon>
    </lineage>
</organism>
<dbReference type="InterPro" id="IPR036388">
    <property type="entry name" value="WH-like_DNA-bd_sf"/>
</dbReference>
<comment type="catalytic activity">
    <reaction evidence="9">
        <text>ATP + H2O = ADP + phosphate + H(+)</text>
        <dbReference type="Rhea" id="RHEA:13065"/>
        <dbReference type="ChEBI" id="CHEBI:15377"/>
        <dbReference type="ChEBI" id="CHEBI:15378"/>
        <dbReference type="ChEBI" id="CHEBI:30616"/>
        <dbReference type="ChEBI" id="CHEBI:43474"/>
        <dbReference type="ChEBI" id="CHEBI:456216"/>
    </reaction>
</comment>
<keyword evidence="4 9" id="KW-0378">Hydrolase</keyword>
<evidence type="ECO:0000256" key="5">
    <source>
        <dbReference type="ARBA" id="ARBA00022840"/>
    </source>
</evidence>
<feature type="binding site" evidence="9">
    <location>
        <position position="52"/>
    </location>
    <ligand>
        <name>ATP</name>
        <dbReference type="ChEBI" id="CHEBI:30616"/>
    </ligand>
</feature>
<dbReference type="KEGG" id="mbc:MYB_00790"/>
<keyword evidence="3 9" id="KW-0227">DNA damage</keyword>
<feature type="binding site" evidence="9">
    <location>
        <position position="53"/>
    </location>
    <ligand>
        <name>ATP</name>
        <dbReference type="ChEBI" id="CHEBI:30616"/>
    </ligand>
</feature>
<evidence type="ECO:0000313" key="11">
    <source>
        <dbReference type="EMBL" id="AHH45170.1"/>
    </source>
</evidence>
<dbReference type="NCBIfam" id="NF000868">
    <property type="entry name" value="PRK00080.1"/>
    <property type="match status" value="1"/>
</dbReference>
<dbReference type="InterPro" id="IPR008824">
    <property type="entry name" value="RuvB-like_N"/>
</dbReference>
<dbReference type="Gene3D" id="1.10.8.60">
    <property type="match status" value="1"/>
</dbReference>
<feature type="binding site" evidence="9">
    <location>
        <position position="49"/>
    </location>
    <ligand>
        <name>ATP</name>
        <dbReference type="ChEBI" id="CHEBI:30616"/>
    </ligand>
</feature>
<dbReference type="STRING" id="743966.MYB_00790"/>
<comment type="function">
    <text evidence="9">The RuvA-RuvB-RuvC complex processes Holliday junction (HJ) DNA during genetic recombination and DNA repair, while the RuvA-RuvB complex plays an important role in the rescue of blocked DNA replication forks via replication fork reversal (RFR). RuvA specifically binds to HJ cruciform DNA, conferring on it an open structure. The RuvB hexamer acts as an ATP-dependent pump, pulling dsDNA into and through the RuvAB complex. RuvB forms 2 homohexamers on either side of HJ DNA bound by 1 or 2 RuvA tetramers; 4 subunits per hexamer contact DNA at a time. Coordinated motions by a converter formed by DNA-disengaged RuvB subunits stimulates ATP hydrolysis and nucleotide exchange. Immobilization of the converter enables RuvB to convert the ATP-contained energy into a lever motion, pulling 2 nucleotides of DNA out of the RuvA tetramer per ATP hydrolyzed, thus driving DNA branch migration. The RuvB motors rotate together with the DNA substrate, which together with the progressing nucleotide cycle form the mechanistic basis for DNA recombination by continuous HJ branch migration. Branch migration allows RuvC to scan DNA until it finds its consensus sequence, where it cleaves and resolves cruciform DNA.</text>
</comment>
<dbReference type="SUPFAM" id="SSF52540">
    <property type="entry name" value="P-loop containing nucleoside triphosphate hydrolases"/>
    <property type="match status" value="1"/>
</dbReference>
<dbReference type="SUPFAM" id="SSF46785">
    <property type="entry name" value="Winged helix' DNA-binding domain"/>
    <property type="match status" value="1"/>
</dbReference>
<keyword evidence="12" id="KW-1185">Reference proteome</keyword>
<feature type="region of interest" description="Small ATPAse domain (RuvB-S)" evidence="9">
    <location>
        <begin position="169"/>
        <end position="239"/>
    </location>
</feature>
<dbReference type="GO" id="GO:0048476">
    <property type="term" value="C:Holliday junction resolvase complex"/>
    <property type="evidence" value="ECO:0007669"/>
    <property type="project" value="UniProtKB-UniRule"/>
</dbReference>
<feature type="binding site" evidence="9">
    <location>
        <position position="297"/>
    </location>
    <ligand>
        <name>DNA</name>
        <dbReference type="ChEBI" id="CHEBI:16991"/>
    </ligand>
</feature>
<dbReference type="GO" id="GO:0009378">
    <property type="term" value="F:four-way junction helicase activity"/>
    <property type="evidence" value="ECO:0007669"/>
    <property type="project" value="InterPro"/>
</dbReference>
<comment type="subcellular location">
    <subcellularLocation>
        <location evidence="9">Cytoplasm</location>
    </subcellularLocation>
</comment>
<keyword evidence="2 9" id="KW-0547">Nucleotide-binding</keyword>
<comment type="caution">
    <text evidence="9">Lacks conserved residue(s) required for the propagation of feature annotation.</text>
</comment>
<dbReference type="PANTHER" id="PTHR42848:SF1">
    <property type="entry name" value="HOLLIDAY JUNCTION BRANCH MIGRATION COMPLEX SUBUNIT RUVB"/>
    <property type="match status" value="1"/>
</dbReference>
<dbReference type="AlphaFoldDB" id="W5UTM0"/>
<protein>
    <recommendedName>
        <fullName evidence="9">Holliday junction branch migration complex subunit RuvB</fullName>
        <ecNumber evidence="9">3.6.4.-</ecNumber>
    </recommendedName>
</protein>
<dbReference type="PANTHER" id="PTHR42848">
    <property type="match status" value="1"/>
</dbReference>
<reference evidence="11 12" key="1">
    <citation type="journal article" date="2014" name="Genome Announc.">
        <title>Complete Genome Sequence of Mycoplasma bovoculi Strain M165/69T (ATCC 29104).</title>
        <authorList>
            <person name="Calcutt M.J."/>
            <person name="Foecking M.F."/>
        </authorList>
    </citation>
    <scope>NUCLEOTIDE SEQUENCE [LARGE SCALE GENOMIC DNA]</scope>
    <source>
        <strain evidence="11">M165/69</strain>
    </source>
</reference>
<dbReference type="InterPro" id="IPR008823">
    <property type="entry name" value="RuvB_wg_C"/>
</dbReference>
<gene>
    <name evidence="9 11" type="primary">ruvB</name>
    <name evidence="11" type="ORF">MYB_00790</name>
</gene>
<dbReference type="Gene3D" id="1.10.10.10">
    <property type="entry name" value="Winged helix-like DNA-binding domain superfamily/Winged helix DNA-binding domain"/>
    <property type="match status" value="1"/>
</dbReference>
<evidence type="ECO:0000256" key="6">
    <source>
        <dbReference type="ARBA" id="ARBA00023125"/>
    </source>
</evidence>
<dbReference type="Pfam" id="PF05496">
    <property type="entry name" value="RuvB_N"/>
    <property type="match status" value="1"/>
</dbReference>